<dbReference type="PROSITE" id="PS51085">
    <property type="entry name" value="2FE2S_FER_2"/>
    <property type="match status" value="1"/>
</dbReference>
<accession>H5V096</accession>
<protein>
    <submittedName>
        <fullName evidence="6">Xanthine dehydrogenase iron-sulfur subunit</fullName>
    </submittedName>
</protein>
<dbReference type="InterPro" id="IPR036884">
    <property type="entry name" value="2Fe-2S-bd_dom_sf"/>
</dbReference>
<dbReference type="Pfam" id="PF00111">
    <property type="entry name" value="Fer2"/>
    <property type="match status" value="1"/>
</dbReference>
<dbReference type="InterPro" id="IPR001041">
    <property type="entry name" value="2Fe-2S_ferredoxin-type"/>
</dbReference>
<organism evidence="6 7">
    <name type="scientific">Atlantibacter hermannii NBRC 105704</name>
    <dbReference type="NCBI Taxonomy" id="1115512"/>
    <lineage>
        <taxon>Bacteria</taxon>
        <taxon>Pseudomonadati</taxon>
        <taxon>Pseudomonadota</taxon>
        <taxon>Gammaproteobacteria</taxon>
        <taxon>Enterobacterales</taxon>
        <taxon>Enterobacteriaceae</taxon>
        <taxon>Atlantibacter</taxon>
    </lineage>
</organism>
<dbReference type="SUPFAM" id="SSF47741">
    <property type="entry name" value="CO dehydrogenase ISP C-domain like"/>
    <property type="match status" value="1"/>
</dbReference>
<dbReference type="RefSeq" id="WP_002434522.1">
    <property type="nucleotide sequence ID" value="NZ_BAFF01000002.1"/>
</dbReference>
<dbReference type="GeneID" id="92827238"/>
<evidence type="ECO:0000256" key="4">
    <source>
        <dbReference type="ARBA" id="ARBA00023014"/>
    </source>
</evidence>
<dbReference type="InterPro" id="IPR036010">
    <property type="entry name" value="2Fe-2S_ferredoxin-like_sf"/>
</dbReference>
<evidence type="ECO:0000256" key="1">
    <source>
        <dbReference type="ARBA" id="ARBA00022714"/>
    </source>
</evidence>
<dbReference type="PANTHER" id="PTHR44379:SF8">
    <property type="entry name" value="XANTHINE DEHYDROGENASE IRON-SULFUR-BINDING SUBUNIT XDHC-RELATED"/>
    <property type="match status" value="1"/>
</dbReference>
<evidence type="ECO:0000256" key="3">
    <source>
        <dbReference type="ARBA" id="ARBA00023004"/>
    </source>
</evidence>
<keyword evidence="1" id="KW-0001">2Fe-2S</keyword>
<dbReference type="InterPro" id="IPR012675">
    <property type="entry name" value="Beta-grasp_dom_sf"/>
</dbReference>
<dbReference type="GO" id="GO:0051537">
    <property type="term" value="F:2 iron, 2 sulfur cluster binding"/>
    <property type="evidence" value="ECO:0007669"/>
    <property type="project" value="UniProtKB-KW"/>
</dbReference>
<keyword evidence="4" id="KW-0411">Iron-sulfur</keyword>
<dbReference type="EMBL" id="BAFF01000002">
    <property type="protein sequence ID" value="GAB51404.1"/>
    <property type="molecule type" value="Genomic_DNA"/>
</dbReference>
<keyword evidence="3" id="KW-0408">Iron</keyword>
<evidence type="ECO:0000313" key="6">
    <source>
        <dbReference type="EMBL" id="GAB51404.1"/>
    </source>
</evidence>
<evidence type="ECO:0000259" key="5">
    <source>
        <dbReference type="PROSITE" id="PS51085"/>
    </source>
</evidence>
<dbReference type="GO" id="GO:0016491">
    <property type="term" value="F:oxidoreductase activity"/>
    <property type="evidence" value="ECO:0007669"/>
    <property type="project" value="InterPro"/>
</dbReference>
<dbReference type="Proteomes" id="UP000010297">
    <property type="component" value="Unassembled WGS sequence"/>
</dbReference>
<dbReference type="GO" id="GO:0046872">
    <property type="term" value="F:metal ion binding"/>
    <property type="evidence" value="ECO:0007669"/>
    <property type="project" value="UniProtKB-KW"/>
</dbReference>
<sequence length="160" mass="16997">MNNESWITVNCAINGAPFRFTTSPAMPLAELLRSQGLLSIKQGCCVGECGACTVLVDGVAIDSCLYLAAWVEGKTIRTVEGESTGGQLSEVQQAYTRSGAVQCGFCTPGLIMATTALLAKPHTKPFTVLEIRQGLAGNLCRCTGYQMIVETVQACDRPTE</sequence>
<evidence type="ECO:0000313" key="7">
    <source>
        <dbReference type="Proteomes" id="UP000010297"/>
    </source>
</evidence>
<dbReference type="CDD" id="cd00207">
    <property type="entry name" value="fer2"/>
    <property type="match status" value="1"/>
</dbReference>
<evidence type="ECO:0000256" key="2">
    <source>
        <dbReference type="ARBA" id="ARBA00022723"/>
    </source>
</evidence>
<dbReference type="eggNOG" id="COG2080">
    <property type="taxonomic scope" value="Bacteria"/>
</dbReference>
<dbReference type="NCBIfam" id="NF007387">
    <property type="entry name" value="PRK09908.1"/>
    <property type="match status" value="1"/>
</dbReference>
<dbReference type="Gene3D" id="1.10.150.120">
    <property type="entry name" value="[2Fe-2S]-binding domain"/>
    <property type="match status" value="1"/>
</dbReference>
<reference evidence="6 7" key="1">
    <citation type="submission" date="2012-02" db="EMBL/GenBank/DDBJ databases">
        <title>Whole genome shotgun sequence of Escherichia hermannii NBRC 105704.</title>
        <authorList>
            <person name="Yoshida I."/>
            <person name="Hosoyama A."/>
            <person name="Tsuchikane K."/>
            <person name="Katsumata H."/>
            <person name="Yamazaki S."/>
            <person name="Fujita N."/>
        </authorList>
    </citation>
    <scope>NUCLEOTIDE SEQUENCE [LARGE SCALE GENOMIC DNA]</scope>
    <source>
        <strain evidence="6 7">NBRC 105704</strain>
    </source>
</reference>
<dbReference type="InterPro" id="IPR002888">
    <property type="entry name" value="2Fe-2S-bd"/>
</dbReference>
<keyword evidence="2" id="KW-0479">Metal-binding</keyword>
<gene>
    <name evidence="6" type="primary">xdhC</name>
    <name evidence="6" type="ORF">EH105704_02_04330</name>
</gene>
<keyword evidence="7" id="KW-1185">Reference proteome</keyword>
<dbReference type="InterPro" id="IPR051452">
    <property type="entry name" value="Diverse_Oxidoreductases"/>
</dbReference>
<dbReference type="PANTHER" id="PTHR44379">
    <property type="entry name" value="OXIDOREDUCTASE WITH IRON-SULFUR SUBUNIT"/>
    <property type="match status" value="1"/>
</dbReference>
<dbReference type="Pfam" id="PF01799">
    <property type="entry name" value="Fer2_2"/>
    <property type="match status" value="1"/>
</dbReference>
<dbReference type="Gene3D" id="3.10.20.30">
    <property type="match status" value="1"/>
</dbReference>
<dbReference type="AlphaFoldDB" id="H5V096"/>
<dbReference type="SUPFAM" id="SSF54292">
    <property type="entry name" value="2Fe-2S ferredoxin-like"/>
    <property type="match status" value="1"/>
</dbReference>
<comment type="caution">
    <text evidence="6">The sequence shown here is derived from an EMBL/GenBank/DDBJ whole genome shotgun (WGS) entry which is preliminary data.</text>
</comment>
<name>H5V096_ATLHE</name>
<proteinExistence type="predicted"/>
<feature type="domain" description="2Fe-2S ferredoxin-type" evidence="5">
    <location>
        <begin position="7"/>
        <end position="82"/>
    </location>
</feature>